<dbReference type="InterPro" id="IPR021238">
    <property type="entry name" value="DUF2620"/>
</dbReference>
<sequence>MVKIIVGGQIDKADIAKMIEEIGGDQVEVEIKSDLAAANAIKQGKADYYIGACNTGGGGALAMAIAILGRQNTASVSAPGNIKSDEEIIKEVQSGKKAFGFTAQHKDSIVPVLVKEILNQEK</sequence>
<evidence type="ECO:0000313" key="2">
    <source>
        <dbReference type="Proteomes" id="UP001501166"/>
    </source>
</evidence>
<accession>A0ABN0X7M3</accession>
<protein>
    <submittedName>
        <fullName evidence="1">DUF2620 domain-containing protein</fullName>
    </submittedName>
</protein>
<name>A0ABN0X7M3_9LACT</name>
<reference evidence="1 2" key="1">
    <citation type="journal article" date="2019" name="Int. J. Syst. Evol. Microbiol.">
        <title>The Global Catalogue of Microorganisms (GCM) 10K type strain sequencing project: providing services to taxonomists for standard genome sequencing and annotation.</title>
        <authorList>
            <consortium name="The Broad Institute Genomics Platform"/>
            <consortium name="The Broad Institute Genome Sequencing Center for Infectious Disease"/>
            <person name="Wu L."/>
            <person name="Ma J."/>
        </authorList>
    </citation>
    <scope>NUCLEOTIDE SEQUENCE [LARGE SCALE GENOMIC DNA]</scope>
    <source>
        <strain evidence="1 2">JCM 12662</strain>
    </source>
</reference>
<dbReference type="EMBL" id="BAAACW010000045">
    <property type="protein sequence ID" value="GAA0357172.1"/>
    <property type="molecule type" value="Genomic_DNA"/>
</dbReference>
<dbReference type="Pfam" id="PF10941">
    <property type="entry name" value="DUF2620"/>
    <property type="match status" value="1"/>
</dbReference>
<gene>
    <name evidence="1" type="ORF">GCM10008932_07570</name>
</gene>
<dbReference type="Proteomes" id="UP001501166">
    <property type="component" value="Unassembled WGS sequence"/>
</dbReference>
<proteinExistence type="predicted"/>
<evidence type="ECO:0000313" key="1">
    <source>
        <dbReference type="EMBL" id="GAA0357172.1"/>
    </source>
</evidence>
<keyword evidence="2" id="KW-1185">Reference proteome</keyword>
<organism evidence="1 2">
    <name type="scientific">Alkalibacterium iburiense</name>
    <dbReference type="NCBI Taxonomy" id="290589"/>
    <lineage>
        <taxon>Bacteria</taxon>
        <taxon>Bacillati</taxon>
        <taxon>Bacillota</taxon>
        <taxon>Bacilli</taxon>
        <taxon>Lactobacillales</taxon>
        <taxon>Carnobacteriaceae</taxon>
        <taxon>Alkalibacterium</taxon>
    </lineage>
</organism>
<dbReference type="RefSeq" id="WP_343754172.1">
    <property type="nucleotide sequence ID" value="NZ_BAAACW010000045.1"/>
</dbReference>
<comment type="caution">
    <text evidence="1">The sequence shown here is derived from an EMBL/GenBank/DDBJ whole genome shotgun (WGS) entry which is preliminary data.</text>
</comment>